<gene>
    <name evidence="2" type="ORF">UR21_C0019G0014</name>
</gene>
<proteinExistence type="predicted"/>
<dbReference type="PANTHER" id="PTHR22683:SF41">
    <property type="entry name" value="DNA TRANSLOCASE FTSK"/>
    <property type="match status" value="1"/>
</dbReference>
<dbReference type="InterPro" id="IPR036390">
    <property type="entry name" value="WH_DNA-bd_sf"/>
</dbReference>
<evidence type="ECO:0000259" key="1">
    <source>
        <dbReference type="SMART" id="SM00843"/>
    </source>
</evidence>
<dbReference type="PATRIC" id="fig|1618586.3.peg.847"/>
<feature type="domain" description="FtsK gamma" evidence="1">
    <location>
        <begin position="6"/>
        <end position="72"/>
    </location>
</feature>
<name>A0A0F9YHS7_9BACT</name>
<dbReference type="Gene3D" id="3.40.50.300">
    <property type="entry name" value="P-loop containing nucleotide triphosphate hydrolases"/>
    <property type="match status" value="1"/>
</dbReference>
<evidence type="ECO:0000313" key="2">
    <source>
        <dbReference type="EMBL" id="KKP30968.1"/>
    </source>
</evidence>
<dbReference type="SMART" id="SM00843">
    <property type="entry name" value="Ftsk_gamma"/>
    <property type="match status" value="1"/>
</dbReference>
<dbReference type="Gene3D" id="1.10.10.10">
    <property type="entry name" value="Winged helix-like DNA-binding domain superfamily/Winged helix DNA-binding domain"/>
    <property type="match status" value="1"/>
</dbReference>
<dbReference type="PANTHER" id="PTHR22683">
    <property type="entry name" value="SPORULATION PROTEIN RELATED"/>
    <property type="match status" value="1"/>
</dbReference>
<organism evidence="2 3">
    <name type="scientific">Candidatus Woesebacteria bacterium GW2011_GWC2_31_9</name>
    <dbReference type="NCBI Taxonomy" id="1618586"/>
    <lineage>
        <taxon>Bacteria</taxon>
        <taxon>Candidatus Woeseibacteriota</taxon>
    </lineage>
</organism>
<accession>A0A0F9YHS7</accession>
<comment type="caution">
    <text evidence="2">The sequence shown here is derived from an EMBL/GenBank/DDBJ whole genome shotgun (WGS) entry which is preliminary data.</text>
</comment>
<dbReference type="GO" id="GO:0051301">
    <property type="term" value="P:cell division"/>
    <property type="evidence" value="ECO:0007669"/>
    <property type="project" value="UniProtKB-KW"/>
</dbReference>
<keyword evidence="2" id="KW-0131">Cell cycle</keyword>
<sequence>MYPDIVGEPDDLFEDAIKVVCQYDRASASLLQRRLSIGYARAARIIDQLEQAGVIESADGSSKPRKVLLKSANDFKLISSKKQEEADKQINYVPSIIYKPKSAEFLPLEAKNLKDPLDLPLGFDEKDGFVSTNFSKIGNLIITGNVISKKYKFLESYLIFLLSKFDLTYVNLIIQDNTKILEKYNFIPHLLCPIDSQYSMSTLRWLTREIDRRVGIYNKDEKVKFSKIIYIGNSLNFSGNEEEDAIKRITSIGAYAGVHIILIADTMRDFTKFIKDNISARLLFNKFGENEATFEFKEKTMIKTVEVKDKDFKDYFSSFI</sequence>
<dbReference type="SUPFAM" id="SSF46785">
    <property type="entry name" value="Winged helix' DNA-binding domain"/>
    <property type="match status" value="1"/>
</dbReference>
<evidence type="ECO:0000313" key="3">
    <source>
        <dbReference type="Proteomes" id="UP000034803"/>
    </source>
</evidence>
<keyword evidence="2" id="KW-0132">Cell division</keyword>
<dbReference type="Pfam" id="PF09397">
    <property type="entry name" value="FtsK_gamma"/>
    <property type="match status" value="1"/>
</dbReference>
<reference evidence="2 3" key="1">
    <citation type="journal article" date="2015" name="Nature">
        <title>rRNA introns, odd ribosomes, and small enigmatic genomes across a large radiation of phyla.</title>
        <authorList>
            <person name="Brown C.T."/>
            <person name="Hug L.A."/>
            <person name="Thomas B.C."/>
            <person name="Sharon I."/>
            <person name="Castelle C.J."/>
            <person name="Singh A."/>
            <person name="Wilkins M.J."/>
            <person name="Williams K.H."/>
            <person name="Banfield J.F."/>
        </authorList>
    </citation>
    <scope>NUCLEOTIDE SEQUENCE [LARGE SCALE GENOMIC DNA]</scope>
</reference>
<dbReference type="InterPro" id="IPR050206">
    <property type="entry name" value="FtsK/SpoIIIE/SftA"/>
</dbReference>
<dbReference type="AlphaFoldDB" id="A0A0F9YHS7"/>
<dbReference type="InterPro" id="IPR036388">
    <property type="entry name" value="WH-like_DNA-bd_sf"/>
</dbReference>
<dbReference type="InterPro" id="IPR027417">
    <property type="entry name" value="P-loop_NTPase"/>
</dbReference>
<dbReference type="InterPro" id="IPR018541">
    <property type="entry name" value="Ftsk_gamma"/>
</dbReference>
<dbReference type="EMBL" id="LBOI01000019">
    <property type="protein sequence ID" value="KKP30968.1"/>
    <property type="molecule type" value="Genomic_DNA"/>
</dbReference>
<protein>
    <submittedName>
        <fullName evidence="2">Cell division protein FtsK/SpoIIIE</fullName>
    </submittedName>
</protein>
<dbReference type="Proteomes" id="UP000034803">
    <property type="component" value="Unassembled WGS sequence"/>
</dbReference>